<dbReference type="Pfam" id="PF13088">
    <property type="entry name" value="BNR_2"/>
    <property type="match status" value="1"/>
</dbReference>
<accession>A0A4Q1CMH1</accession>
<dbReference type="EMBL" id="SDHW01000001">
    <property type="protein sequence ID" value="RXK62210.1"/>
    <property type="molecule type" value="Genomic_DNA"/>
</dbReference>
<dbReference type="AlphaFoldDB" id="A0A4Q1CMH1"/>
<dbReference type="Proteomes" id="UP000290204">
    <property type="component" value="Unassembled WGS sequence"/>
</dbReference>
<evidence type="ECO:0000259" key="1">
    <source>
        <dbReference type="Pfam" id="PF13088"/>
    </source>
</evidence>
<dbReference type="OrthoDB" id="9764969at2"/>
<dbReference type="InterPro" id="IPR036278">
    <property type="entry name" value="Sialidase_sf"/>
</dbReference>
<protein>
    <submittedName>
        <fullName evidence="2">Exo-alpha-sialidase</fullName>
    </submittedName>
</protein>
<feature type="domain" description="Sialidase" evidence="1">
    <location>
        <begin position="72"/>
        <end position="320"/>
    </location>
</feature>
<gene>
    <name evidence="2" type="ORF">ESA94_04150</name>
</gene>
<organism evidence="2 3">
    <name type="scientific">Lacibacter luteus</name>
    <dbReference type="NCBI Taxonomy" id="2508719"/>
    <lineage>
        <taxon>Bacteria</taxon>
        <taxon>Pseudomonadati</taxon>
        <taxon>Bacteroidota</taxon>
        <taxon>Chitinophagia</taxon>
        <taxon>Chitinophagales</taxon>
        <taxon>Chitinophagaceae</taxon>
        <taxon>Lacibacter</taxon>
    </lineage>
</organism>
<evidence type="ECO:0000313" key="2">
    <source>
        <dbReference type="EMBL" id="RXK62210.1"/>
    </source>
</evidence>
<dbReference type="CDD" id="cd15482">
    <property type="entry name" value="Sialidase_non-viral"/>
    <property type="match status" value="1"/>
</dbReference>
<dbReference type="RefSeq" id="WP_129129581.1">
    <property type="nucleotide sequence ID" value="NZ_SDHW01000001.1"/>
</dbReference>
<dbReference type="InterPro" id="IPR011040">
    <property type="entry name" value="Sialidase"/>
</dbReference>
<reference evidence="2 3" key="1">
    <citation type="submission" date="2019-01" db="EMBL/GenBank/DDBJ databases">
        <title>Lacibacter sp. strain TTM-7.</title>
        <authorList>
            <person name="Chen W.-M."/>
        </authorList>
    </citation>
    <scope>NUCLEOTIDE SEQUENCE [LARGE SCALE GENOMIC DNA]</scope>
    <source>
        <strain evidence="2 3">TTM-7</strain>
    </source>
</reference>
<dbReference type="SUPFAM" id="SSF50939">
    <property type="entry name" value="Sialidases"/>
    <property type="match status" value="1"/>
</dbReference>
<evidence type="ECO:0000313" key="3">
    <source>
        <dbReference type="Proteomes" id="UP000290204"/>
    </source>
</evidence>
<dbReference type="PROSITE" id="PS51257">
    <property type="entry name" value="PROKAR_LIPOPROTEIN"/>
    <property type="match status" value="1"/>
</dbReference>
<sequence>MQKLIILFIVAISFAACNNEQKKEAAATTAITTLASPAADSCAEPYLFTDAKGIVHLSWVEKKGKTSTLFFSTLQNDAWSKPVAINTGNNWFVNWADYPVVSSDANGNMLAHFLEKSDTAKFTYDVKLLASNDTGNTWSTPTILHDDGKKAEHGFVSIVPYNDQFLVSWLDGRKTAMEGEHSGHEGHHGEMTLRAALLDKKGIKTKEWELDGRICDCCQTTIAVTANGPVVVYRDRSDEEIRDMSIVRLVNGEWTTAKSIYADEWKIAGCPVNGPRADALGNNLAIAWFSMKENKGEVKVVFSTDGGATFNQPVKVDEGKAIGRVDLVMLDEHSAMISWMEGATIKAMKIHADGTKEQPVVIAESSDARSSGFPQMTKAGNKLIFAWTDSKAKTIKMAALQWK</sequence>
<dbReference type="Gene3D" id="2.120.10.10">
    <property type="match status" value="1"/>
</dbReference>
<comment type="caution">
    <text evidence="2">The sequence shown here is derived from an EMBL/GenBank/DDBJ whole genome shotgun (WGS) entry which is preliminary data.</text>
</comment>
<name>A0A4Q1CMH1_9BACT</name>
<proteinExistence type="predicted"/>
<keyword evidence="3" id="KW-1185">Reference proteome</keyword>